<keyword evidence="3" id="KW-1185">Reference proteome</keyword>
<keyword evidence="2" id="KW-0614">Plasmid</keyword>
<dbReference type="GO" id="GO:0003824">
    <property type="term" value="F:catalytic activity"/>
    <property type="evidence" value="ECO:0007669"/>
    <property type="project" value="UniProtKB-ARBA"/>
</dbReference>
<dbReference type="NCBIfam" id="TIGR03951">
    <property type="entry name" value="Fe_III_red_FhuF"/>
    <property type="match status" value="1"/>
</dbReference>
<dbReference type="OrthoDB" id="8993954at2"/>
<protein>
    <submittedName>
        <fullName evidence="2">Siderophore-iron reductase FhuF</fullName>
    </submittedName>
</protein>
<sequence>MLRRSTQGRWNAEIYLVRLGKLLVQTQASSKQSIPPAPQDAGGERDLGALLVRHGGEKYGFCRGKLLLDAPAGCDVIACSALCEADCFNSIIDRYGTAFLPADRRAIVSLWTLYYFSTLTINTALAWLELRRYLPVSLDEVSVCLDRQTATPVSFLLPDFGQVRELDIHAAMTPLLRQHIAPLTDAISHHAHLSAKLLWGNAAGYLDWIIDETGRQSAPVLAEEGAPLLSDPAFPDGERNPLCGTLRSMKDENGLQFKRRKVCCLRYCMPGIGGCGLSCPLPQGRC</sequence>
<accession>A0A387G6K8</accession>
<reference evidence="2 3" key="1">
    <citation type="submission" date="2018-10" db="EMBL/GenBank/DDBJ databases">
        <title>Rhizobium etli, R. leguminosarum and a new Rhizobium genospecies from Phaseolus dumosus.</title>
        <authorList>
            <person name="Ramirez-Puebla S.T."/>
            <person name="Rogel-Hernandez M.A."/>
            <person name="Guerrero G."/>
            <person name="Ormeno-Orrillo E."/>
            <person name="Martinez-Romero J.C."/>
            <person name="Negrete-Yankelevich S."/>
            <person name="Martinez-Romero E."/>
        </authorList>
    </citation>
    <scope>NUCLEOTIDE SEQUENCE [LARGE SCALE GENOMIC DNA]</scope>
    <source>
        <strain evidence="2 3">CCGE525</strain>
        <plasmid evidence="3">prccge525c</plasmid>
    </source>
</reference>
<dbReference type="EMBL" id="CP032695">
    <property type="protein sequence ID" value="AYG63542.1"/>
    <property type="molecule type" value="Genomic_DNA"/>
</dbReference>
<dbReference type="InterPro" id="IPR008090">
    <property type="entry name" value="Fe_iron_reduct"/>
</dbReference>
<evidence type="ECO:0000313" key="2">
    <source>
        <dbReference type="EMBL" id="AYG63542.1"/>
    </source>
</evidence>
<evidence type="ECO:0000259" key="1">
    <source>
        <dbReference type="Pfam" id="PF06276"/>
    </source>
</evidence>
<dbReference type="Pfam" id="PF06276">
    <property type="entry name" value="FhuF"/>
    <property type="match status" value="1"/>
</dbReference>
<dbReference type="AlphaFoldDB" id="A0A387G6K8"/>
<dbReference type="KEGG" id="rjg:CCGE525_33410"/>
<organism evidence="2 3">
    <name type="scientific">Rhizobium jaguaris</name>
    <dbReference type="NCBI Taxonomy" id="1312183"/>
    <lineage>
        <taxon>Bacteria</taxon>
        <taxon>Pseudomonadati</taxon>
        <taxon>Pseudomonadota</taxon>
        <taxon>Alphaproteobacteria</taxon>
        <taxon>Hyphomicrobiales</taxon>
        <taxon>Rhizobiaceae</taxon>
        <taxon>Rhizobium/Agrobacterium group</taxon>
        <taxon>Rhizobium</taxon>
    </lineage>
</organism>
<dbReference type="Proteomes" id="UP000282195">
    <property type="component" value="Plasmid pRCCGE525c"/>
</dbReference>
<geneLocation type="plasmid" evidence="3">
    <name>prccge525c</name>
</geneLocation>
<name>A0A387G6K8_9HYPH</name>
<dbReference type="InterPro" id="IPR022770">
    <property type="entry name" value="IucA/IucC-like_C"/>
</dbReference>
<evidence type="ECO:0000313" key="3">
    <source>
        <dbReference type="Proteomes" id="UP000282195"/>
    </source>
</evidence>
<feature type="domain" description="Aerobactin siderophore biosynthesis IucA/IucC-like C-terminal" evidence="1">
    <location>
        <begin position="109"/>
        <end position="247"/>
    </location>
</feature>
<gene>
    <name evidence="2" type="primary">fhuF</name>
    <name evidence="2" type="ORF">CCGE525_33410</name>
</gene>
<proteinExistence type="predicted"/>